<sequence length="128" mass="14388">MAVTLMDDDIDIFAQAARFFAHDYHERGMVKWQGYYLSDHTEDVHKNQLAAAQAATRQRMPEMDLAAITALLFDAYGRHEIVHVQQNFSATDGVVPEIITGLITGYTESAVIIGNAHIPLDQLWWASK</sequence>
<dbReference type="Proteomes" id="UP000032289">
    <property type="component" value="Unassembled WGS sequence"/>
</dbReference>
<accession>A0A0D1KLZ2</accession>
<dbReference type="PATRIC" id="fig|137591.24.peg.179"/>
<evidence type="ECO:0000313" key="1">
    <source>
        <dbReference type="EMBL" id="KIU25569.1"/>
    </source>
</evidence>
<evidence type="ECO:0000313" key="2">
    <source>
        <dbReference type="Proteomes" id="UP000032289"/>
    </source>
</evidence>
<reference evidence="1 2" key="1">
    <citation type="journal article" date="2015" name="Microbiology (Mosc.)">
        <title>Genomics of the Weissella cibaria species with an examination of its metabolic traits.</title>
        <authorList>
            <person name="Lynch K.M."/>
            <person name="Lucid A."/>
            <person name="Arendt E.K."/>
            <person name="Sleator R.D."/>
            <person name="Lucey B."/>
            <person name="Coffey A."/>
        </authorList>
    </citation>
    <scope>NUCLEOTIDE SEQUENCE [LARGE SCALE GENOMIC DNA]</scope>
    <source>
        <strain evidence="1 2">AB3b</strain>
    </source>
</reference>
<organism evidence="1 2">
    <name type="scientific">Weissella cibaria</name>
    <dbReference type="NCBI Taxonomy" id="137591"/>
    <lineage>
        <taxon>Bacteria</taxon>
        <taxon>Bacillati</taxon>
        <taxon>Bacillota</taxon>
        <taxon>Bacilli</taxon>
        <taxon>Lactobacillales</taxon>
        <taxon>Lactobacillaceae</taxon>
        <taxon>Weissella</taxon>
    </lineage>
</organism>
<proteinExistence type="predicted"/>
<name>A0A0D1KLZ2_9LACO</name>
<evidence type="ECO:0008006" key="3">
    <source>
        <dbReference type="Google" id="ProtNLM"/>
    </source>
</evidence>
<protein>
    <recommendedName>
        <fullName evidence="3">DNA-directed RNA polymerase beta subunit</fullName>
    </recommendedName>
</protein>
<dbReference type="AlphaFoldDB" id="A0A0D1KLZ2"/>
<gene>
    <name evidence="1" type="ORF">ab3b_00176</name>
</gene>
<comment type="caution">
    <text evidence="1">The sequence shown here is derived from an EMBL/GenBank/DDBJ whole genome shotgun (WGS) entry which is preliminary data.</text>
</comment>
<dbReference type="RefSeq" id="WP_236682280.1">
    <property type="nucleotide sequence ID" value="NZ_JWHT01000006.1"/>
</dbReference>
<dbReference type="EMBL" id="JWHT01000006">
    <property type="protein sequence ID" value="KIU25569.1"/>
    <property type="molecule type" value="Genomic_DNA"/>
</dbReference>